<sequence length="113" mass="12320">MEGAGVCTVLRLPSAVGDYKHTFSVASWSIGRLLDQEVRVSSLALDRSTLVLEKGYLKTFLRLSHTLQEYLTIGSESPRVMHFICYNSVGSEGNLVGNGLPENPCKAFRASNG</sequence>
<keyword evidence="2" id="KW-1185">Reference proteome</keyword>
<evidence type="ECO:0000313" key="1">
    <source>
        <dbReference type="EMBL" id="GFS23029.1"/>
    </source>
</evidence>
<evidence type="ECO:0000313" key="2">
    <source>
        <dbReference type="Proteomes" id="UP000762676"/>
    </source>
</evidence>
<dbReference type="EMBL" id="BMAT01013919">
    <property type="protein sequence ID" value="GFS23029.1"/>
    <property type="molecule type" value="Genomic_DNA"/>
</dbReference>
<proteinExistence type="predicted"/>
<reference evidence="1 2" key="1">
    <citation type="journal article" date="2021" name="Elife">
        <title>Chloroplast acquisition without the gene transfer in kleptoplastic sea slugs, Plakobranchus ocellatus.</title>
        <authorList>
            <person name="Maeda T."/>
            <person name="Takahashi S."/>
            <person name="Yoshida T."/>
            <person name="Shimamura S."/>
            <person name="Takaki Y."/>
            <person name="Nagai Y."/>
            <person name="Toyoda A."/>
            <person name="Suzuki Y."/>
            <person name="Arimoto A."/>
            <person name="Ishii H."/>
            <person name="Satoh N."/>
            <person name="Nishiyama T."/>
            <person name="Hasebe M."/>
            <person name="Maruyama T."/>
            <person name="Minagawa J."/>
            <person name="Obokata J."/>
            <person name="Shigenobu S."/>
        </authorList>
    </citation>
    <scope>NUCLEOTIDE SEQUENCE [LARGE SCALE GENOMIC DNA]</scope>
</reference>
<accession>A0AAV4JK13</accession>
<protein>
    <submittedName>
        <fullName evidence="1">Uncharacterized protein</fullName>
    </submittedName>
</protein>
<comment type="caution">
    <text evidence="1">The sequence shown here is derived from an EMBL/GenBank/DDBJ whole genome shotgun (WGS) entry which is preliminary data.</text>
</comment>
<name>A0AAV4JK13_9GAST</name>
<dbReference type="Proteomes" id="UP000762676">
    <property type="component" value="Unassembled WGS sequence"/>
</dbReference>
<dbReference type="AlphaFoldDB" id="A0AAV4JK13"/>
<gene>
    <name evidence="1" type="ORF">ElyMa_006966500</name>
</gene>
<organism evidence="1 2">
    <name type="scientific">Elysia marginata</name>
    <dbReference type="NCBI Taxonomy" id="1093978"/>
    <lineage>
        <taxon>Eukaryota</taxon>
        <taxon>Metazoa</taxon>
        <taxon>Spiralia</taxon>
        <taxon>Lophotrochozoa</taxon>
        <taxon>Mollusca</taxon>
        <taxon>Gastropoda</taxon>
        <taxon>Heterobranchia</taxon>
        <taxon>Euthyneura</taxon>
        <taxon>Panpulmonata</taxon>
        <taxon>Sacoglossa</taxon>
        <taxon>Placobranchoidea</taxon>
        <taxon>Plakobranchidae</taxon>
        <taxon>Elysia</taxon>
    </lineage>
</organism>